<comment type="caution">
    <text evidence="2">The sequence shown here is derived from an EMBL/GenBank/DDBJ whole genome shotgun (WGS) entry which is preliminary data.</text>
</comment>
<reference evidence="2 3" key="1">
    <citation type="submission" date="2020-02" db="EMBL/GenBank/DDBJ databases">
        <title>Bacillus aquiflavi sp. nov., isolated from yellow water of strong flavor Chinese baijiu in Yibin region of China.</title>
        <authorList>
            <person name="Xie J."/>
        </authorList>
    </citation>
    <scope>NUCLEOTIDE SEQUENCE [LARGE SCALE GENOMIC DNA]</scope>
    <source>
        <strain evidence="2 3">3H-10</strain>
    </source>
</reference>
<evidence type="ECO:0000313" key="2">
    <source>
        <dbReference type="EMBL" id="NEY82598.1"/>
    </source>
</evidence>
<dbReference type="AlphaFoldDB" id="A0A6B3VZB4"/>
<dbReference type="Proteomes" id="UP000472971">
    <property type="component" value="Unassembled WGS sequence"/>
</dbReference>
<keyword evidence="3" id="KW-1185">Reference proteome</keyword>
<dbReference type="Gene3D" id="3.90.75.20">
    <property type="match status" value="1"/>
</dbReference>
<sequence length="142" mass="16471">MSWFKIDGFKNRLTYFDEDTVVIEVITRDKEHCYNIMIDKHNLPKIVEAGSSVHIMNIAGKYPYAYLVFRNGNGEKILLHRFIINCPKDKVVDHFDFDTLNNRENNLKVCTFGDNSHKKRLTGVGGSKFTIANEKRTQKSGW</sequence>
<evidence type="ECO:0008006" key="5">
    <source>
        <dbReference type="Google" id="ProtNLM"/>
    </source>
</evidence>
<reference evidence="1 4" key="2">
    <citation type="submission" date="2020-07" db="EMBL/GenBank/DDBJ databases">
        <authorList>
            <person name="Feng H."/>
        </authorList>
    </citation>
    <scope>NUCLEOTIDE SEQUENCE [LARGE SCALE GENOMIC DNA]</scope>
    <source>
        <strain evidence="1">S-12</strain>
        <strain evidence="4">s-12</strain>
    </source>
</reference>
<organism evidence="2 3">
    <name type="scientific">Bacillus aquiflavi</name>
    <dbReference type="NCBI Taxonomy" id="2672567"/>
    <lineage>
        <taxon>Bacteria</taxon>
        <taxon>Bacillati</taxon>
        <taxon>Bacillota</taxon>
        <taxon>Bacilli</taxon>
        <taxon>Bacillales</taxon>
        <taxon>Bacillaceae</taxon>
        <taxon>Bacillus</taxon>
    </lineage>
</organism>
<name>A0A6B3VZB4_9BACI</name>
<dbReference type="SUPFAM" id="SSF54060">
    <property type="entry name" value="His-Me finger endonucleases"/>
    <property type="match status" value="1"/>
</dbReference>
<accession>A0A6B3VZB4</accession>
<evidence type="ECO:0000313" key="1">
    <source>
        <dbReference type="EMBL" id="MBA4538279.1"/>
    </source>
</evidence>
<dbReference type="Proteomes" id="UP000570010">
    <property type="component" value="Unassembled WGS sequence"/>
</dbReference>
<dbReference type="RefSeq" id="WP_163243003.1">
    <property type="nucleotide sequence ID" value="NZ_CP082780.1"/>
</dbReference>
<protein>
    <recommendedName>
        <fullName evidence="5">HNH nuclease domain-containing protein</fullName>
    </recommendedName>
</protein>
<evidence type="ECO:0000313" key="4">
    <source>
        <dbReference type="Proteomes" id="UP000570010"/>
    </source>
</evidence>
<proteinExistence type="predicted"/>
<dbReference type="InterPro" id="IPR044925">
    <property type="entry name" value="His-Me_finger_sf"/>
</dbReference>
<dbReference type="EMBL" id="JAAIWN010000039">
    <property type="protein sequence ID" value="NEY82598.1"/>
    <property type="molecule type" value="Genomic_DNA"/>
</dbReference>
<dbReference type="EMBL" id="JACEIO010000039">
    <property type="protein sequence ID" value="MBA4538279.1"/>
    <property type="molecule type" value="Genomic_DNA"/>
</dbReference>
<gene>
    <name evidence="2" type="ORF">G4D64_14050</name>
    <name evidence="1" type="ORF">H1Z61_14325</name>
</gene>
<evidence type="ECO:0000313" key="3">
    <source>
        <dbReference type="Proteomes" id="UP000472971"/>
    </source>
</evidence>